<dbReference type="Proteomes" id="UP001243212">
    <property type="component" value="Unassembled WGS sequence"/>
</dbReference>
<dbReference type="PANTHER" id="PTHR34227:SF1">
    <property type="entry name" value="DIMETHYL SULFOXIDE REDUCTASE CHAPERONE-RELATED"/>
    <property type="match status" value="1"/>
</dbReference>
<evidence type="ECO:0000313" key="2">
    <source>
        <dbReference type="EMBL" id="MDP9807044.1"/>
    </source>
</evidence>
<reference evidence="2 3" key="1">
    <citation type="submission" date="2023-07" db="EMBL/GenBank/DDBJ databases">
        <title>Sequencing the genomes of 1000 actinobacteria strains.</title>
        <authorList>
            <person name="Klenk H.-P."/>
        </authorList>
    </citation>
    <scope>NUCLEOTIDE SEQUENCE [LARGE SCALE GENOMIC DNA]</scope>
    <source>
        <strain evidence="2 3">DSM 17163</strain>
    </source>
</reference>
<dbReference type="RefSeq" id="WP_307683222.1">
    <property type="nucleotide sequence ID" value="NZ_JAUSQX010000001.1"/>
</dbReference>
<name>A0ABT9NI87_9ACTO</name>
<keyword evidence="1" id="KW-0143">Chaperone</keyword>
<protein>
    <submittedName>
        <fullName evidence="2">TorA maturation chaperone TorD</fullName>
    </submittedName>
</protein>
<organism evidence="2 3">
    <name type="scientific">Trueperella bonasi</name>
    <dbReference type="NCBI Taxonomy" id="312286"/>
    <lineage>
        <taxon>Bacteria</taxon>
        <taxon>Bacillati</taxon>
        <taxon>Actinomycetota</taxon>
        <taxon>Actinomycetes</taxon>
        <taxon>Actinomycetales</taxon>
        <taxon>Actinomycetaceae</taxon>
        <taxon>Trueperella</taxon>
    </lineage>
</organism>
<keyword evidence="3" id="KW-1185">Reference proteome</keyword>
<sequence>MGTTPWQDSVPEVKMRAVQVATALFSLARFFVEAPNPEITRRFTDPQMAGTWPVRDEDSLAAIEQIARADEMAIMLNEDFNRMFGPAGALMMAESEYTGENHLPLVQALNRKYEERGYRPQKTEGYPRDHFAVQLGFLGHLVAKLADEPGVAAEVRAFRAEHVDRYADDLLTLLDAHARTQMYRGVVVLTRRALDALDEVVGMVGAEPAGEVPEGAVPTGDGADG</sequence>
<dbReference type="PANTHER" id="PTHR34227">
    <property type="entry name" value="CHAPERONE PROTEIN YCDY"/>
    <property type="match status" value="1"/>
</dbReference>
<evidence type="ECO:0000313" key="3">
    <source>
        <dbReference type="Proteomes" id="UP001243212"/>
    </source>
</evidence>
<evidence type="ECO:0000256" key="1">
    <source>
        <dbReference type="ARBA" id="ARBA00023186"/>
    </source>
</evidence>
<dbReference type="InterPro" id="IPR050289">
    <property type="entry name" value="TorD/DmsD_chaperones"/>
</dbReference>
<dbReference type="Gene3D" id="1.10.3480.10">
    <property type="entry name" value="TorD-like"/>
    <property type="match status" value="1"/>
</dbReference>
<dbReference type="SUPFAM" id="SSF89155">
    <property type="entry name" value="TorD-like"/>
    <property type="match status" value="1"/>
</dbReference>
<proteinExistence type="predicted"/>
<gene>
    <name evidence="2" type="ORF">J2S70_001626</name>
</gene>
<dbReference type="EMBL" id="JAUSQX010000001">
    <property type="protein sequence ID" value="MDP9807044.1"/>
    <property type="molecule type" value="Genomic_DNA"/>
</dbReference>
<dbReference type="InterPro" id="IPR020945">
    <property type="entry name" value="DMSO/NO3_reduct_chaperone"/>
</dbReference>
<accession>A0ABT9NI87</accession>
<dbReference type="InterPro" id="IPR036411">
    <property type="entry name" value="TorD-like_sf"/>
</dbReference>
<dbReference type="Pfam" id="PF02613">
    <property type="entry name" value="Nitrate_red_del"/>
    <property type="match status" value="1"/>
</dbReference>
<comment type="caution">
    <text evidence="2">The sequence shown here is derived from an EMBL/GenBank/DDBJ whole genome shotgun (WGS) entry which is preliminary data.</text>
</comment>